<proteinExistence type="predicted"/>
<dbReference type="EMBL" id="BNJK01000002">
    <property type="protein sequence ID" value="GHO99260.1"/>
    <property type="molecule type" value="Genomic_DNA"/>
</dbReference>
<dbReference type="AlphaFoldDB" id="A0A8J3IVI5"/>
<sequence>MGLEQLESGSLCQCLGATPDAQLTVDIACVDLDCADAQHEAAGDFTIGKPLRDQVENFKLSLAQRFE</sequence>
<gene>
    <name evidence="1" type="ORF">KSF_093080</name>
</gene>
<evidence type="ECO:0000313" key="2">
    <source>
        <dbReference type="Proteomes" id="UP000597444"/>
    </source>
</evidence>
<organism evidence="1 2">
    <name type="scientific">Reticulibacter mediterranei</name>
    <dbReference type="NCBI Taxonomy" id="2778369"/>
    <lineage>
        <taxon>Bacteria</taxon>
        <taxon>Bacillati</taxon>
        <taxon>Chloroflexota</taxon>
        <taxon>Ktedonobacteria</taxon>
        <taxon>Ktedonobacterales</taxon>
        <taxon>Reticulibacteraceae</taxon>
        <taxon>Reticulibacter</taxon>
    </lineage>
</organism>
<dbReference type="Proteomes" id="UP000597444">
    <property type="component" value="Unassembled WGS sequence"/>
</dbReference>
<accession>A0A8J3IVI5</accession>
<evidence type="ECO:0000313" key="1">
    <source>
        <dbReference type="EMBL" id="GHO99260.1"/>
    </source>
</evidence>
<reference evidence="1" key="1">
    <citation type="submission" date="2020-10" db="EMBL/GenBank/DDBJ databases">
        <title>Taxonomic study of unclassified bacteria belonging to the class Ktedonobacteria.</title>
        <authorList>
            <person name="Yabe S."/>
            <person name="Wang C.M."/>
            <person name="Zheng Y."/>
            <person name="Sakai Y."/>
            <person name="Cavaletti L."/>
            <person name="Monciardini P."/>
            <person name="Donadio S."/>
        </authorList>
    </citation>
    <scope>NUCLEOTIDE SEQUENCE</scope>
    <source>
        <strain evidence="1">ID150040</strain>
    </source>
</reference>
<comment type="caution">
    <text evidence="1">The sequence shown here is derived from an EMBL/GenBank/DDBJ whole genome shotgun (WGS) entry which is preliminary data.</text>
</comment>
<name>A0A8J3IVI5_9CHLR</name>
<keyword evidence="2" id="KW-1185">Reference proteome</keyword>
<protein>
    <submittedName>
        <fullName evidence="1">Uncharacterized protein</fullName>
    </submittedName>
</protein>